<accession>A0A8S5S291</accession>
<sequence length="71" mass="8265">MQKDSKDAEIIFTYRLVDGTKYGLSTGTKRGICTKEFYDFDSVEEIETLMLGLADMLNKIRLEHNGKFPRW</sequence>
<dbReference type="EMBL" id="BK032513">
    <property type="protein sequence ID" value="DAF45032.1"/>
    <property type="molecule type" value="Genomic_DNA"/>
</dbReference>
<reference evidence="1" key="1">
    <citation type="journal article" date="2021" name="Proc. Natl. Acad. Sci. U.S.A.">
        <title>A Catalog of Tens of Thousands of Viruses from Human Metagenomes Reveals Hidden Associations with Chronic Diseases.</title>
        <authorList>
            <person name="Tisza M.J."/>
            <person name="Buck C.B."/>
        </authorList>
    </citation>
    <scope>NUCLEOTIDE SEQUENCE</scope>
    <source>
        <strain evidence="1">CtCIv11</strain>
    </source>
</reference>
<organism evidence="1">
    <name type="scientific">Siphoviridae sp. ctCIv11</name>
    <dbReference type="NCBI Taxonomy" id="2827806"/>
    <lineage>
        <taxon>Viruses</taxon>
        <taxon>Duplodnaviria</taxon>
        <taxon>Heunggongvirae</taxon>
        <taxon>Uroviricota</taxon>
        <taxon>Caudoviricetes</taxon>
    </lineage>
</organism>
<protein>
    <submittedName>
        <fullName evidence="1">Uncharacterized protein</fullName>
    </submittedName>
</protein>
<proteinExistence type="predicted"/>
<evidence type="ECO:0000313" key="1">
    <source>
        <dbReference type="EMBL" id="DAF45032.1"/>
    </source>
</evidence>
<name>A0A8S5S291_9CAUD</name>